<dbReference type="SUPFAM" id="SSF52922">
    <property type="entry name" value="TK C-terminal domain-like"/>
    <property type="match status" value="1"/>
</dbReference>
<dbReference type="eggNOG" id="COG3958">
    <property type="taxonomic scope" value="Bacteria"/>
</dbReference>
<reference evidence="5 6" key="2">
    <citation type="journal article" date="2016" name="Genome Announc.">
        <title>Draft Genome Sequence of Zhouia amylolytica AD3, Isolated from Tidal Flat Sediment.</title>
        <authorList>
            <person name="Jia B."/>
            <person name="Jin H.M."/>
            <person name="Lee H.J."/>
            <person name="Jeon C.O."/>
        </authorList>
    </citation>
    <scope>NUCLEOTIDE SEQUENCE [LARGE SCALE GENOMIC DNA]</scope>
    <source>
        <strain evidence="5 6">AD3</strain>
    </source>
</reference>
<proteinExistence type="inferred from homology"/>
<organism evidence="5 6">
    <name type="scientific">Zhouia amylolytica AD3</name>
    <dbReference type="NCBI Taxonomy" id="1286632"/>
    <lineage>
        <taxon>Bacteria</taxon>
        <taxon>Pseudomonadati</taxon>
        <taxon>Bacteroidota</taxon>
        <taxon>Flavobacteriia</taxon>
        <taxon>Flavobacteriales</taxon>
        <taxon>Flavobacteriaceae</taxon>
        <taxon>Zhouia</taxon>
    </lineage>
</organism>
<comment type="similarity">
    <text evidence="2">Belongs to the transketolase family.</text>
</comment>
<dbReference type="PATRIC" id="fig|1286632.3.peg.1908"/>
<evidence type="ECO:0000256" key="3">
    <source>
        <dbReference type="ARBA" id="ARBA00023052"/>
    </source>
</evidence>
<evidence type="ECO:0000256" key="1">
    <source>
        <dbReference type="ARBA" id="ARBA00001964"/>
    </source>
</evidence>
<dbReference type="CDD" id="cd07033">
    <property type="entry name" value="TPP_PYR_DXS_TK_like"/>
    <property type="match status" value="1"/>
</dbReference>
<evidence type="ECO:0000313" key="6">
    <source>
        <dbReference type="Proteomes" id="UP000018850"/>
    </source>
</evidence>
<dbReference type="Proteomes" id="UP000018850">
    <property type="component" value="Unassembled WGS sequence"/>
</dbReference>
<feature type="domain" description="Transketolase-like pyrimidine-binding" evidence="4">
    <location>
        <begin position="15"/>
        <end position="180"/>
    </location>
</feature>
<reference evidence="6" key="1">
    <citation type="submission" date="2013-11" db="EMBL/GenBank/DDBJ databases">
        <title>Draft genome sequence from a member of Zhouia, isolated tidal flat.</title>
        <authorList>
            <person name="Jin H."/>
            <person name="Jeon C.O."/>
        </authorList>
    </citation>
    <scope>NUCLEOTIDE SEQUENCE [LARGE SCALE GENOMIC DNA]</scope>
    <source>
        <strain evidence="6">AD3</strain>
    </source>
</reference>
<dbReference type="Pfam" id="PF02780">
    <property type="entry name" value="Transketolase_C"/>
    <property type="match status" value="1"/>
</dbReference>
<dbReference type="InterPro" id="IPR009014">
    <property type="entry name" value="Transketo_C/PFOR_II"/>
</dbReference>
<dbReference type="InterPro" id="IPR033248">
    <property type="entry name" value="Transketolase_C"/>
</dbReference>
<dbReference type="InterPro" id="IPR029061">
    <property type="entry name" value="THDP-binding"/>
</dbReference>
<keyword evidence="3" id="KW-0786">Thiamine pyrophosphate</keyword>
<dbReference type="FunFam" id="3.40.50.970:FF:000129">
    <property type="entry name" value="Transketolase"/>
    <property type="match status" value="1"/>
</dbReference>
<comment type="cofactor">
    <cofactor evidence="1">
        <name>thiamine diphosphate</name>
        <dbReference type="ChEBI" id="CHEBI:58937"/>
    </cofactor>
</comment>
<comment type="caution">
    <text evidence="5">The sequence shown here is derived from an EMBL/GenBank/DDBJ whole genome shotgun (WGS) entry which is preliminary data.</text>
</comment>
<dbReference type="STRING" id="376730.SAMN04487906_1335"/>
<dbReference type="Gene3D" id="3.40.50.920">
    <property type="match status" value="1"/>
</dbReference>
<evidence type="ECO:0000313" key="5">
    <source>
        <dbReference type="EMBL" id="ETN95158.1"/>
    </source>
</evidence>
<gene>
    <name evidence="5" type="ORF">P278_19130</name>
</gene>
<dbReference type="AlphaFoldDB" id="W2UMC2"/>
<keyword evidence="6" id="KW-1185">Reference proteome</keyword>
<name>W2UMC2_9FLAO</name>
<dbReference type="PANTHER" id="PTHR43825:SF1">
    <property type="entry name" value="TRANSKETOLASE-LIKE PYRIMIDINE-BINDING DOMAIN-CONTAINING PROTEIN"/>
    <property type="match status" value="1"/>
</dbReference>
<dbReference type="SUPFAM" id="SSF52518">
    <property type="entry name" value="Thiamin diphosphate-binding fold (THDP-binding)"/>
    <property type="match status" value="1"/>
</dbReference>
<dbReference type="Pfam" id="PF02779">
    <property type="entry name" value="Transket_pyr"/>
    <property type="match status" value="1"/>
</dbReference>
<dbReference type="SMART" id="SM00861">
    <property type="entry name" value="Transket_pyr"/>
    <property type="match status" value="1"/>
</dbReference>
<accession>W2UMC2</accession>
<protein>
    <submittedName>
        <fullName evidence="5">Transketolase, C-terminal subunit</fullName>
    </submittedName>
</protein>
<dbReference type="InterPro" id="IPR051157">
    <property type="entry name" value="PDH/Transketolase"/>
</dbReference>
<dbReference type="PANTHER" id="PTHR43825">
    <property type="entry name" value="PYRUVATE DEHYDROGENASE E1 COMPONENT"/>
    <property type="match status" value="1"/>
</dbReference>
<dbReference type="EMBL" id="AYXY01000020">
    <property type="protein sequence ID" value="ETN95158.1"/>
    <property type="molecule type" value="Genomic_DNA"/>
</dbReference>
<evidence type="ECO:0000256" key="2">
    <source>
        <dbReference type="ARBA" id="ARBA00007131"/>
    </source>
</evidence>
<evidence type="ECO:0000259" key="4">
    <source>
        <dbReference type="SMART" id="SM00861"/>
    </source>
</evidence>
<dbReference type="Gene3D" id="3.40.50.970">
    <property type="match status" value="1"/>
</dbReference>
<sequence length="322" mass="34422">MTQATMKKYIDTGKKDTRSGFGAGLTELGRTNPNVVALCADLVGSLKMDDFIKENPERFFQVGIAEANMMGLAAGMTIGGKIPFTGTFANFSTGRVYDQIRQSIAYSGKNVKICASHAGITLGEDGATHQILEDIGLMKMLPGMTVINPCDFNQTKAATLAIAEHEGPVYLRFGRPAVANFTPEDQKFEIGKALQLTEGTDVTIIATGHLVWEALLAAEALEAKGISAEVINIHTIKPLDDAAILASVAKTGCVVTCEEHNFLGGLGESVSRVLVKNNPVPQEFVATNDTFGESGTPAQLMEKYGLNNKAIEEAVVKVLKRK</sequence>
<dbReference type="InterPro" id="IPR005475">
    <property type="entry name" value="Transketolase-like_Pyr-bd"/>
</dbReference>